<reference evidence="2" key="1">
    <citation type="submission" date="2017-04" db="EMBL/GenBank/DDBJ databases">
        <title>Plasmodium gonderi genome.</title>
        <authorList>
            <person name="Arisue N."/>
            <person name="Honma H."/>
            <person name="Kawai S."/>
            <person name="Tougan T."/>
            <person name="Tanabe K."/>
            <person name="Horii T."/>
        </authorList>
    </citation>
    <scope>NUCLEOTIDE SEQUENCE [LARGE SCALE GENOMIC DNA]</scope>
    <source>
        <strain evidence="2">ATCC 30045</strain>
    </source>
</reference>
<sequence length="300" mass="36306">MEQISCTREEKQLQRLLRKVQDCGLYDEIEKETVDKNVVKKISILYDIFRRINDEKNGKNKDFLYTSDIKDSLKYDDFVRVRFHIIPMERKNGIIKLEDEENYHYIENMNNIITNIYNPSSYDKFVNYKIEEDKEKLKCMLKFVNEIECAYIYKYRSDNNIKLTFEVFCHNFYIFLSYDYKKKLAIKNFKNKYTSLETNDQFKFSIPQNIMHINSIGTVINTSNDPFERDTLDRLNPFIFESLEMIKELHSTKNTPILLPAKIDNDFFIKNTHYEEDMRRLIKLNRITNEYKRLRAHLSK</sequence>
<evidence type="ECO:0000313" key="1">
    <source>
        <dbReference type="EMBL" id="GAW83000.1"/>
    </source>
</evidence>
<comment type="caution">
    <text evidence="1">The sequence shown here is derived from an EMBL/GenBank/DDBJ whole genome shotgun (WGS) entry which is preliminary data.</text>
</comment>
<dbReference type="Proteomes" id="UP000195521">
    <property type="component" value="Unassembled WGS sequence"/>
</dbReference>
<organism evidence="1 2">
    <name type="scientific">Plasmodium gonderi</name>
    <dbReference type="NCBI Taxonomy" id="77519"/>
    <lineage>
        <taxon>Eukaryota</taxon>
        <taxon>Sar</taxon>
        <taxon>Alveolata</taxon>
        <taxon>Apicomplexa</taxon>
        <taxon>Aconoidasida</taxon>
        <taxon>Haemosporida</taxon>
        <taxon>Plasmodiidae</taxon>
        <taxon>Plasmodium</taxon>
        <taxon>Plasmodium (Plasmodium)</taxon>
    </lineage>
</organism>
<dbReference type="AlphaFoldDB" id="A0A1Y1JL76"/>
<keyword evidence="2" id="KW-1185">Reference proteome</keyword>
<dbReference type="OMA" id="CINEIEC"/>
<protein>
    <submittedName>
        <fullName evidence="1">Uncharacterized protein</fullName>
    </submittedName>
</protein>
<evidence type="ECO:0000313" key="2">
    <source>
        <dbReference type="Proteomes" id="UP000195521"/>
    </source>
</evidence>
<dbReference type="GeneID" id="39749738"/>
<dbReference type="OrthoDB" id="383974at2759"/>
<dbReference type="RefSeq" id="XP_028545589.1">
    <property type="nucleotide sequence ID" value="XM_028689788.1"/>
</dbReference>
<proteinExistence type="predicted"/>
<gene>
    <name evidence="1" type="ORF">PGO_132720</name>
</gene>
<dbReference type="EMBL" id="BDQF01000014">
    <property type="protein sequence ID" value="GAW83000.1"/>
    <property type="molecule type" value="Genomic_DNA"/>
</dbReference>
<accession>A0A1Y1JL76</accession>
<name>A0A1Y1JL76_PLAGO</name>